<protein>
    <submittedName>
        <fullName evidence="9">Tannase/feruloyl esterase family alpha/beta hydrolase</fullName>
    </submittedName>
</protein>
<dbReference type="AlphaFoldDB" id="A0A848G985"/>
<keyword evidence="6" id="KW-0106">Calcium</keyword>
<keyword evidence="4 8" id="KW-0732">Signal</keyword>
<keyword evidence="5 9" id="KW-0378">Hydrolase</keyword>
<dbReference type="Pfam" id="PF07519">
    <property type="entry name" value="Tannase"/>
    <property type="match status" value="1"/>
</dbReference>
<feature type="chain" id="PRO_5032813449" evidence="8">
    <location>
        <begin position="23"/>
        <end position="527"/>
    </location>
</feature>
<dbReference type="SUPFAM" id="SSF53474">
    <property type="entry name" value="alpha/beta-Hydrolases"/>
    <property type="match status" value="1"/>
</dbReference>
<sequence length="527" mass="53554">MQKSLSRVSLAIPFISASLLSACGGGGGSSSAPAIVSAAQACANLSGKKIGAAVVSSATIVEANNSIPRYCRVSATIAPTLDVELEIPDNWNGKMLYIGGGGYDGAINDPAVWQSVLSPGNISKGYVLVMSNGGHRGSAVDASFAADPSLAALFGSGSVPTTAQTAKEMISVAMGKGPERSYFEGCSNGGREGLMAVQRDPLLFDGVIARAPAHNWTGQIAGAFNRNAKAVSAAGGAMPADKVALLAKAVRSSCDGADGVIDGIVSDPEGCHFDPMSLRCPNGGEGASCLSDAQLAVVSAWTQASSFGGGAYTHAGWALTGNEDDAGGWALWLTGATGDGGNSLQFLFQDTTIKNYLAVGGAANSLAYDIDSNPSALRGLAGLNDATNSNLAPFANSGAKLILWHGTSDAALSYKQTVSHYMRVKDAMGGQADADKFMRFYLAPGVNHCNGGVGADSVDLVTALDKWVSEGAGPGALVATKRNPDGSEALSRPICVYPQYPRYTGPSNDVNAATKAANYSCTTPAGS</sequence>
<reference evidence="9 10" key="1">
    <citation type="submission" date="2020-04" db="EMBL/GenBank/DDBJ databases">
        <title>Zoogloea sp. G-4-1-14 isolated from soil.</title>
        <authorList>
            <person name="Dahal R.H."/>
        </authorList>
    </citation>
    <scope>NUCLEOTIDE SEQUENCE [LARGE SCALE GENOMIC DNA]</scope>
    <source>
        <strain evidence="9 10">G-4-1-14</strain>
    </source>
</reference>
<evidence type="ECO:0000313" key="9">
    <source>
        <dbReference type="EMBL" id="NML27465.1"/>
    </source>
</evidence>
<evidence type="ECO:0000256" key="7">
    <source>
        <dbReference type="ARBA" id="ARBA00023157"/>
    </source>
</evidence>
<dbReference type="GO" id="GO:0052689">
    <property type="term" value="F:carboxylic ester hydrolase activity"/>
    <property type="evidence" value="ECO:0007669"/>
    <property type="project" value="UniProtKB-KW"/>
</dbReference>
<dbReference type="EMBL" id="JABBGA010000015">
    <property type="protein sequence ID" value="NML27465.1"/>
    <property type="molecule type" value="Genomic_DNA"/>
</dbReference>
<dbReference type="InterPro" id="IPR029058">
    <property type="entry name" value="AB_hydrolase_fold"/>
</dbReference>
<keyword evidence="3" id="KW-0479">Metal-binding</keyword>
<evidence type="ECO:0000256" key="2">
    <source>
        <dbReference type="ARBA" id="ARBA00022487"/>
    </source>
</evidence>
<evidence type="ECO:0000256" key="1">
    <source>
        <dbReference type="ARBA" id="ARBA00006249"/>
    </source>
</evidence>
<feature type="signal peptide" evidence="8">
    <location>
        <begin position="1"/>
        <end position="22"/>
    </location>
</feature>
<evidence type="ECO:0000256" key="6">
    <source>
        <dbReference type="ARBA" id="ARBA00022837"/>
    </source>
</evidence>
<dbReference type="RefSeq" id="WP_169147002.1">
    <property type="nucleotide sequence ID" value="NZ_JABBGA010000015.1"/>
</dbReference>
<keyword evidence="7" id="KW-1015">Disulfide bond</keyword>
<comment type="similarity">
    <text evidence="1">Belongs to the tannase family.</text>
</comment>
<comment type="caution">
    <text evidence="9">The sequence shown here is derived from an EMBL/GenBank/DDBJ whole genome shotgun (WGS) entry which is preliminary data.</text>
</comment>
<evidence type="ECO:0000256" key="4">
    <source>
        <dbReference type="ARBA" id="ARBA00022729"/>
    </source>
</evidence>
<dbReference type="PANTHER" id="PTHR33938">
    <property type="entry name" value="FERULOYL ESTERASE B-RELATED"/>
    <property type="match status" value="1"/>
</dbReference>
<keyword evidence="10" id="KW-1185">Reference proteome</keyword>
<evidence type="ECO:0000256" key="5">
    <source>
        <dbReference type="ARBA" id="ARBA00022801"/>
    </source>
</evidence>
<organism evidence="9 10">
    <name type="scientific">Zoogloea dura</name>
    <dbReference type="NCBI Taxonomy" id="2728840"/>
    <lineage>
        <taxon>Bacteria</taxon>
        <taxon>Pseudomonadati</taxon>
        <taxon>Pseudomonadota</taxon>
        <taxon>Betaproteobacteria</taxon>
        <taxon>Rhodocyclales</taxon>
        <taxon>Zoogloeaceae</taxon>
        <taxon>Zoogloea</taxon>
    </lineage>
</organism>
<accession>A0A848G985</accession>
<dbReference type="InterPro" id="IPR011118">
    <property type="entry name" value="Tannase/feruloyl_esterase"/>
</dbReference>
<evidence type="ECO:0000256" key="3">
    <source>
        <dbReference type="ARBA" id="ARBA00022723"/>
    </source>
</evidence>
<evidence type="ECO:0000313" key="10">
    <source>
        <dbReference type="Proteomes" id="UP000580043"/>
    </source>
</evidence>
<keyword evidence="2" id="KW-0719">Serine esterase</keyword>
<dbReference type="PANTHER" id="PTHR33938:SF15">
    <property type="entry name" value="FERULOYL ESTERASE B-RELATED"/>
    <property type="match status" value="1"/>
</dbReference>
<name>A0A848G985_9RHOO</name>
<proteinExistence type="inferred from homology"/>
<dbReference type="GO" id="GO:0046872">
    <property type="term" value="F:metal ion binding"/>
    <property type="evidence" value="ECO:0007669"/>
    <property type="project" value="UniProtKB-KW"/>
</dbReference>
<dbReference type="PROSITE" id="PS51257">
    <property type="entry name" value="PROKAR_LIPOPROTEIN"/>
    <property type="match status" value="1"/>
</dbReference>
<dbReference type="Proteomes" id="UP000580043">
    <property type="component" value="Unassembled WGS sequence"/>
</dbReference>
<evidence type="ECO:0000256" key="8">
    <source>
        <dbReference type="SAM" id="SignalP"/>
    </source>
</evidence>
<gene>
    <name evidence="9" type="ORF">HHL15_17045</name>
</gene>